<proteinExistence type="inferred from homology"/>
<dbReference type="GO" id="GO:0000272">
    <property type="term" value="P:polysaccharide catabolic process"/>
    <property type="evidence" value="ECO:0007669"/>
    <property type="project" value="TreeGrafter"/>
</dbReference>
<feature type="binding site" evidence="4">
    <location>
        <position position="245"/>
    </location>
    <ligand>
        <name>substrate</name>
    </ligand>
</feature>
<sequence>MFRYMVVETVVNKEKLLKEQLLSRDEVMDALDFIIKKIDENLETYTYKFPSACTTEQRYRIKDNDDWTNGFWTGMLWLAYEYTENEKYRKIAEIHIDSFEKRYEDNFVLEHHDLGFLYLLSAVAGYKITGSEKAKNLGIKAAEKLKGRYQEKGKFIQAWGKLGEENEYRMIIDCFLNIPLLYWAYEETNDVSYLNVANSHYNTAINTVIREDASTYHTYYFDKETGKPTKGVTHQGFKDDSCWARGQAWAIIGMPLNYRYNLMEESKGIYNAVANYYLNRLPEDLIPYWDLVFKEEDKEPRDSSSAAIVVCGMLEMAKYNEDLEEKELNIRASNGMLRNLINEYTTKNNSESNGILMHGVYSWQHNKGINECNLWGDYFYMEGLMRLYNKNWKIYW</sequence>
<dbReference type="PANTHER" id="PTHR36845">
    <property type="entry name" value="HYDROLASE, PUTATIVE (AFU_ORTHOLOGUE AFUA_7G05090)-RELATED"/>
    <property type="match status" value="1"/>
</dbReference>
<feature type="binding site" evidence="4">
    <location>
        <position position="231"/>
    </location>
    <ligand>
        <name>substrate</name>
    </ligand>
</feature>
<keyword evidence="5" id="KW-0175">Coiled coil</keyword>
<evidence type="ECO:0000256" key="5">
    <source>
        <dbReference type="SAM" id="Coils"/>
    </source>
</evidence>
<accession>A0A7X0VQL6</accession>
<dbReference type="Gene3D" id="1.50.10.10">
    <property type="match status" value="1"/>
</dbReference>
<dbReference type="Pfam" id="PF07470">
    <property type="entry name" value="Glyco_hydro_88"/>
    <property type="match status" value="1"/>
</dbReference>
<dbReference type="AlphaFoldDB" id="A0A7X0VQL6"/>
<feature type="binding site" evidence="4">
    <location>
        <position position="233"/>
    </location>
    <ligand>
        <name>substrate</name>
    </ligand>
</feature>
<comment type="caution">
    <text evidence="6">The sequence shown here is derived from an EMBL/GenBank/DDBJ whole genome shotgun (WGS) entry which is preliminary data.</text>
</comment>
<keyword evidence="1 6" id="KW-0378">Hydrolase</keyword>
<gene>
    <name evidence="6" type="ORF">H7E68_07100</name>
</gene>
<dbReference type="PANTHER" id="PTHR36845:SF1">
    <property type="entry name" value="HYDROLASE, PUTATIVE (AFU_ORTHOLOGUE AFUA_7G05090)-RELATED"/>
    <property type="match status" value="1"/>
</dbReference>
<protein>
    <submittedName>
        <fullName evidence="6">Glycoside hydrolase family 88 protein</fullName>
    </submittedName>
</protein>
<evidence type="ECO:0000256" key="1">
    <source>
        <dbReference type="ARBA" id="ARBA00022801"/>
    </source>
</evidence>
<comment type="similarity">
    <text evidence="2">Belongs to the glycosyl hydrolase 88 family.</text>
</comment>
<feature type="coiled-coil region" evidence="5">
    <location>
        <begin position="316"/>
        <end position="343"/>
    </location>
</feature>
<dbReference type="RefSeq" id="WP_185164070.1">
    <property type="nucleotide sequence ID" value="NZ_JACKWY010000003.1"/>
</dbReference>
<dbReference type="InterPro" id="IPR052369">
    <property type="entry name" value="UG_Glycosaminoglycan_Hydrolase"/>
</dbReference>
<dbReference type="SUPFAM" id="SSF48208">
    <property type="entry name" value="Six-hairpin glycosidases"/>
    <property type="match status" value="1"/>
</dbReference>
<feature type="active site" description="Proton donor" evidence="3">
    <location>
        <position position="173"/>
    </location>
</feature>
<dbReference type="EMBL" id="JACKWY010000003">
    <property type="protein sequence ID" value="MBB6714497.1"/>
    <property type="molecule type" value="Genomic_DNA"/>
</dbReference>
<name>A0A7X0VQL6_9CLOT</name>
<dbReference type="InterPro" id="IPR012341">
    <property type="entry name" value="6hp_glycosidase-like_sf"/>
</dbReference>
<evidence type="ECO:0000256" key="2">
    <source>
        <dbReference type="ARBA" id="ARBA00038358"/>
    </source>
</evidence>
<organism evidence="6 7">
    <name type="scientific">Clostridium gasigenes</name>
    <dbReference type="NCBI Taxonomy" id="94869"/>
    <lineage>
        <taxon>Bacteria</taxon>
        <taxon>Bacillati</taxon>
        <taxon>Bacillota</taxon>
        <taxon>Clostridia</taxon>
        <taxon>Eubacteriales</taxon>
        <taxon>Clostridiaceae</taxon>
        <taxon>Clostridium</taxon>
    </lineage>
</organism>
<dbReference type="InterPro" id="IPR008928">
    <property type="entry name" value="6-hairpin_glycosidase_sf"/>
</dbReference>
<feature type="binding site" evidence="4">
    <location>
        <position position="113"/>
    </location>
    <ligand>
        <name>substrate</name>
    </ligand>
</feature>
<dbReference type="Proteomes" id="UP000585258">
    <property type="component" value="Unassembled WGS sequence"/>
</dbReference>
<evidence type="ECO:0000313" key="6">
    <source>
        <dbReference type="EMBL" id="MBB6714497.1"/>
    </source>
</evidence>
<evidence type="ECO:0000313" key="7">
    <source>
        <dbReference type="Proteomes" id="UP000585258"/>
    </source>
</evidence>
<feature type="binding site" evidence="4">
    <location>
        <position position="362"/>
    </location>
    <ligand>
        <name>substrate</name>
    </ligand>
</feature>
<feature type="binding site" evidence="4">
    <location>
        <position position="249"/>
    </location>
    <ligand>
        <name>substrate</name>
    </ligand>
</feature>
<feature type="active site" description="Nucleophile" evidence="3">
    <location>
        <position position="113"/>
    </location>
</feature>
<dbReference type="GO" id="GO:0052757">
    <property type="term" value="F:chondroitin hydrolase activity"/>
    <property type="evidence" value="ECO:0007669"/>
    <property type="project" value="TreeGrafter"/>
</dbReference>
<reference evidence="6 7" key="1">
    <citation type="submission" date="2020-08" db="EMBL/GenBank/DDBJ databases">
        <title>Clostridia isolated from Swiss meat.</title>
        <authorList>
            <person name="Wambui J."/>
            <person name="Stevens M.J.A."/>
            <person name="Stephan R."/>
        </authorList>
    </citation>
    <scope>NUCLEOTIDE SEQUENCE [LARGE SCALE GENOMIC DNA]</scope>
    <source>
        <strain evidence="6 7">CM001</strain>
    </source>
</reference>
<evidence type="ECO:0000256" key="3">
    <source>
        <dbReference type="PIRSR" id="PIRSR610905-1"/>
    </source>
</evidence>
<feature type="binding site" evidence="4">
    <location>
        <position position="173"/>
    </location>
    <ligand>
        <name>substrate</name>
    </ligand>
</feature>
<evidence type="ECO:0000256" key="4">
    <source>
        <dbReference type="PIRSR" id="PIRSR610905-2"/>
    </source>
</evidence>
<dbReference type="InterPro" id="IPR010905">
    <property type="entry name" value="Glyco_hydro_88"/>
</dbReference>